<dbReference type="EMBL" id="BALG01000089">
    <property type="protein sequence ID" value="GAC42342.1"/>
    <property type="molecule type" value="Genomic_DNA"/>
</dbReference>
<dbReference type="AlphaFoldDB" id="M9L9Y0"/>
<dbReference type="Proteomes" id="UP000029453">
    <property type="component" value="Unassembled WGS sequence"/>
</dbReference>
<comment type="caution">
    <text evidence="1">The sequence shown here is derived from an EMBL/GenBank/DDBJ whole genome shotgun (WGS) entry which is preliminary data.</text>
</comment>
<sequence>MIISEVSQGQKAPYSVSGTVLTVGTVAIDLQERQQSVQNVVNVCLDNQLQTMAEGLGAWYVATIVIPPRQRQLTPTGELDEDENEIMTEIGLPLDTNRVELRLWGLPQAYNQESIPEESNEEVSE</sequence>
<evidence type="ECO:0000313" key="2">
    <source>
        <dbReference type="Proteomes" id="UP000029453"/>
    </source>
</evidence>
<gene>
    <name evidence="1" type="ORF">PPOP_1699</name>
</gene>
<protein>
    <submittedName>
        <fullName evidence="1">AAA ATPase</fullName>
    </submittedName>
</protein>
<dbReference type="OrthoDB" id="2971178at2"/>
<name>M9L9Y0_PAEPP</name>
<evidence type="ECO:0000313" key="1">
    <source>
        <dbReference type="EMBL" id="GAC42342.1"/>
    </source>
</evidence>
<accession>M9L9Y0</accession>
<organism evidence="1 2">
    <name type="scientific">Paenibacillus popilliae ATCC 14706</name>
    <dbReference type="NCBI Taxonomy" id="1212764"/>
    <lineage>
        <taxon>Bacteria</taxon>
        <taxon>Bacillati</taxon>
        <taxon>Bacillota</taxon>
        <taxon>Bacilli</taxon>
        <taxon>Bacillales</taxon>
        <taxon>Paenibacillaceae</taxon>
        <taxon>Paenibacillus</taxon>
    </lineage>
</organism>
<reference evidence="1 2" key="1">
    <citation type="submission" date="2012-10" db="EMBL/GenBank/DDBJ databases">
        <title>Draft Genome Sequence of Paenibacillus popilliae ATCC 14706T.</title>
        <authorList>
            <person name="Iiyama K."/>
            <person name="Mori K."/>
            <person name="Mon H."/>
            <person name="Chieda Y."/>
            <person name="Lee J.M."/>
            <person name="Kusakabe T."/>
            <person name="Tashiro K."/>
            <person name="Asano S."/>
            <person name="Yasunaga-Aoki C."/>
            <person name="Shimizu S."/>
        </authorList>
    </citation>
    <scope>NUCLEOTIDE SEQUENCE [LARGE SCALE GENOMIC DNA]</scope>
    <source>
        <strain evidence="1 2">ATCC 14706</strain>
    </source>
</reference>
<dbReference type="RefSeq" id="WP_006285766.1">
    <property type="nucleotide sequence ID" value="NZ_BALG01000089.1"/>
</dbReference>
<proteinExistence type="predicted"/>
<keyword evidence="2" id="KW-1185">Reference proteome</keyword>